<dbReference type="SUPFAM" id="SSF52058">
    <property type="entry name" value="L domain-like"/>
    <property type="match status" value="1"/>
</dbReference>
<comment type="subcellular location">
    <subcellularLocation>
        <location evidence="1">Nucleus</location>
    </subcellularLocation>
</comment>
<dbReference type="PANTHER" id="PTHR45973">
    <property type="entry name" value="PROTEIN PHOSPHATASE 1 REGULATORY SUBUNIT SDS22-RELATED"/>
    <property type="match status" value="1"/>
</dbReference>
<dbReference type="EMBL" id="KZ994419">
    <property type="protein sequence ID" value="RKO92982.1"/>
    <property type="molecule type" value="Genomic_DNA"/>
</dbReference>
<gene>
    <name evidence="6" type="ORF">BDK51DRAFT_47908</name>
</gene>
<keyword evidence="7" id="KW-1185">Reference proteome</keyword>
<dbReference type="InterPro" id="IPR001611">
    <property type="entry name" value="Leu-rich_rpt"/>
</dbReference>
<feature type="compositionally biased region" description="Basic and acidic residues" evidence="5">
    <location>
        <begin position="16"/>
        <end position="49"/>
    </location>
</feature>
<evidence type="ECO:0000313" key="6">
    <source>
        <dbReference type="EMBL" id="RKO92982.1"/>
    </source>
</evidence>
<dbReference type="Gene3D" id="3.80.10.10">
    <property type="entry name" value="Ribonuclease Inhibitor"/>
    <property type="match status" value="1"/>
</dbReference>
<feature type="region of interest" description="Disordered" evidence="5">
    <location>
        <begin position="1"/>
        <end position="53"/>
    </location>
</feature>
<proteinExistence type="predicted"/>
<dbReference type="Proteomes" id="UP000269721">
    <property type="component" value="Unassembled WGS sequence"/>
</dbReference>
<evidence type="ECO:0000256" key="3">
    <source>
        <dbReference type="ARBA" id="ARBA00022737"/>
    </source>
</evidence>
<organism evidence="6 7">
    <name type="scientific">Blyttiomyces helicus</name>
    <dbReference type="NCBI Taxonomy" id="388810"/>
    <lineage>
        <taxon>Eukaryota</taxon>
        <taxon>Fungi</taxon>
        <taxon>Fungi incertae sedis</taxon>
        <taxon>Chytridiomycota</taxon>
        <taxon>Chytridiomycota incertae sedis</taxon>
        <taxon>Chytridiomycetes</taxon>
        <taxon>Chytridiomycetes incertae sedis</taxon>
        <taxon>Blyttiomyces</taxon>
    </lineage>
</organism>
<keyword evidence="3" id="KW-0677">Repeat</keyword>
<reference evidence="7" key="1">
    <citation type="journal article" date="2018" name="Nat. Microbiol.">
        <title>Leveraging single-cell genomics to expand the fungal tree of life.</title>
        <authorList>
            <person name="Ahrendt S.R."/>
            <person name="Quandt C.A."/>
            <person name="Ciobanu D."/>
            <person name="Clum A."/>
            <person name="Salamov A."/>
            <person name="Andreopoulos B."/>
            <person name="Cheng J.F."/>
            <person name="Woyke T."/>
            <person name="Pelin A."/>
            <person name="Henrissat B."/>
            <person name="Reynolds N.K."/>
            <person name="Benny G.L."/>
            <person name="Smith M.E."/>
            <person name="James T.Y."/>
            <person name="Grigoriev I.V."/>
        </authorList>
    </citation>
    <scope>NUCLEOTIDE SEQUENCE [LARGE SCALE GENOMIC DNA]</scope>
</reference>
<name>A0A4P9WKQ6_9FUNG</name>
<protein>
    <recommendedName>
        <fullName evidence="8">Protein phosphatase 1 regulatory subunit 7</fullName>
    </recommendedName>
</protein>
<dbReference type="GO" id="GO:0005634">
    <property type="term" value="C:nucleus"/>
    <property type="evidence" value="ECO:0007669"/>
    <property type="project" value="UniProtKB-SubCell"/>
</dbReference>
<evidence type="ECO:0000256" key="1">
    <source>
        <dbReference type="ARBA" id="ARBA00004123"/>
    </source>
</evidence>
<evidence type="ECO:0000313" key="7">
    <source>
        <dbReference type="Proteomes" id="UP000269721"/>
    </source>
</evidence>
<evidence type="ECO:0008006" key="8">
    <source>
        <dbReference type="Google" id="ProtNLM"/>
    </source>
</evidence>
<keyword evidence="2" id="KW-0433">Leucine-rich repeat</keyword>
<dbReference type="PROSITE" id="PS51450">
    <property type="entry name" value="LRR"/>
    <property type="match status" value="2"/>
</dbReference>
<dbReference type="PANTHER" id="PTHR45973:SF23">
    <property type="entry name" value="PROTEIN PHOSPHATASE 1 REGULATORY SUBUNIT 7"/>
    <property type="match status" value="1"/>
</dbReference>
<dbReference type="InterPro" id="IPR050576">
    <property type="entry name" value="Cilia_flagella_integrity"/>
</dbReference>
<dbReference type="Pfam" id="PF13855">
    <property type="entry name" value="LRR_8"/>
    <property type="match status" value="1"/>
</dbReference>
<dbReference type="AlphaFoldDB" id="A0A4P9WKQ6"/>
<sequence>MSHESIREPSGVQKRVVVEHSHPLSGTDSREAIHDHSEDEVDEPGRDSNENILDEFPDDIEEIDLRHERLKTLEGIGFERFTRLKQLGLRQNLISKIEGLNGLTTLNDLDLYDNRITCIENVENLTGLT</sequence>
<evidence type="ECO:0000256" key="5">
    <source>
        <dbReference type="SAM" id="MobiDB-lite"/>
    </source>
</evidence>
<dbReference type="InterPro" id="IPR032675">
    <property type="entry name" value="LRR_dom_sf"/>
</dbReference>
<keyword evidence="4" id="KW-0539">Nucleus</keyword>
<dbReference type="SMART" id="SM00365">
    <property type="entry name" value="LRR_SD22"/>
    <property type="match status" value="3"/>
</dbReference>
<accession>A0A4P9WKQ6</accession>
<evidence type="ECO:0000256" key="2">
    <source>
        <dbReference type="ARBA" id="ARBA00022614"/>
    </source>
</evidence>
<evidence type="ECO:0000256" key="4">
    <source>
        <dbReference type="ARBA" id="ARBA00023242"/>
    </source>
</evidence>
<dbReference type="OrthoDB" id="266138at2759"/>